<feature type="transmembrane region" description="Helical" evidence="1">
    <location>
        <begin position="187"/>
        <end position="209"/>
    </location>
</feature>
<comment type="caution">
    <text evidence="2">The sequence shown here is derived from an EMBL/GenBank/DDBJ whole genome shotgun (WGS) entry which is preliminary data.</text>
</comment>
<organism evidence="2 3">
    <name type="scientific">Rhizobium grahamii</name>
    <dbReference type="NCBI Taxonomy" id="1120045"/>
    <lineage>
        <taxon>Bacteria</taxon>
        <taxon>Pseudomonadati</taxon>
        <taxon>Pseudomonadota</taxon>
        <taxon>Alphaproteobacteria</taxon>
        <taxon>Hyphomicrobiales</taxon>
        <taxon>Rhizobiaceae</taxon>
        <taxon>Rhizobium/Agrobacterium group</taxon>
        <taxon>Rhizobium</taxon>
    </lineage>
</organism>
<keyword evidence="1" id="KW-1133">Transmembrane helix</keyword>
<evidence type="ECO:0008006" key="4">
    <source>
        <dbReference type="Google" id="ProtNLM"/>
    </source>
</evidence>
<feature type="transmembrane region" description="Helical" evidence="1">
    <location>
        <begin position="92"/>
        <end position="110"/>
    </location>
</feature>
<reference evidence="2 3" key="1">
    <citation type="submission" date="2017-03" db="EMBL/GenBank/DDBJ databases">
        <title>Genome analysis of Rhizobial strains effectives or ineffectives for nitrogen fixation isolated from bean seeds.</title>
        <authorList>
            <person name="Peralta H."/>
            <person name="Aguilar-Vera A."/>
            <person name="Mora Y."/>
            <person name="Vargas-Lagunas C."/>
            <person name="Girard L."/>
            <person name="Mora J."/>
        </authorList>
    </citation>
    <scope>NUCLEOTIDE SEQUENCE [LARGE SCALE GENOMIC DNA]</scope>
    <source>
        <strain evidence="2 3">CCGM3</strain>
    </source>
</reference>
<dbReference type="EMBL" id="NAAC01000009">
    <property type="protein sequence ID" value="RDJ12866.1"/>
    <property type="molecule type" value="Genomic_DNA"/>
</dbReference>
<feature type="transmembrane region" description="Helical" evidence="1">
    <location>
        <begin position="248"/>
        <end position="265"/>
    </location>
</feature>
<dbReference type="AlphaFoldDB" id="A0A370KRT0"/>
<evidence type="ECO:0000256" key="1">
    <source>
        <dbReference type="SAM" id="Phobius"/>
    </source>
</evidence>
<accession>A0A370KRT0</accession>
<evidence type="ECO:0000313" key="3">
    <source>
        <dbReference type="Proteomes" id="UP000254939"/>
    </source>
</evidence>
<feature type="transmembrane region" description="Helical" evidence="1">
    <location>
        <begin position="147"/>
        <end position="166"/>
    </location>
</feature>
<protein>
    <recommendedName>
        <fullName evidence="4">Transmembrane protein</fullName>
    </recommendedName>
</protein>
<evidence type="ECO:0000313" key="2">
    <source>
        <dbReference type="EMBL" id="RDJ12866.1"/>
    </source>
</evidence>
<dbReference type="OrthoDB" id="5493434at2"/>
<keyword evidence="1" id="KW-0812">Transmembrane</keyword>
<feature type="transmembrane region" description="Helical" evidence="1">
    <location>
        <begin position="53"/>
        <end position="72"/>
    </location>
</feature>
<dbReference type="RefSeq" id="WP_114712606.1">
    <property type="nucleotide sequence ID" value="NZ_KZ857259.1"/>
</dbReference>
<dbReference type="Proteomes" id="UP000254939">
    <property type="component" value="Unassembled WGS sequence"/>
</dbReference>
<keyword evidence="1" id="KW-0472">Membrane</keyword>
<proteinExistence type="predicted"/>
<feature type="transmembrane region" description="Helical" evidence="1">
    <location>
        <begin position="372"/>
        <end position="393"/>
    </location>
</feature>
<gene>
    <name evidence="2" type="ORF">B5K06_08835</name>
</gene>
<feature type="transmembrane region" description="Helical" evidence="1">
    <location>
        <begin position="277"/>
        <end position="297"/>
    </location>
</feature>
<sequence length="406" mass="44021">MVKTKPAPPTGGKDDIQPQDRLEFLASHGGPFFALQRRLNLVHERNLHTGRRILVFVTVAWAIPLLLTLPTLTSETPALKAYLTDPGPWARFFVGIAAFLAAEQAVEAGLRRKLGQFVNAPLIAPASQGAAILALDKALARRNSALAEITCLAFAAVSAVLAFATFKQLPSTGWAATVAGEAHHLTLAGWWCVFISIPLFIFLFVRGIWRHLVWAGLLRSIARLDLRLVSTHPDGKGGLAFLGEYPNAYVLFVFGTSCGMAAAVAKHQMQADLSAATLTTIMAVWLLIVLAFFAYPLSAFSKPLAQLKDRTLLTLSALATTHQRAAERKSLGANVVARDTKEAEQTIDPVDLTKQYEQTRKLSSMLVNRNTLLPVAAAALLPFAIAGATRLPYKEVFSVLKKLLLV</sequence>
<name>A0A370KRT0_9HYPH</name>